<evidence type="ECO:0000313" key="3">
    <source>
        <dbReference type="Proteomes" id="UP000765509"/>
    </source>
</evidence>
<sequence length="126" mass="14170">MGPLAPFGLNPMRPKGANHQPPSHKWAHLSQFWPPISIFPKNGQKDPRTKIGKEPHFGHLSTSGLPKLPQATISGPARFPPQFRGRTLLHQRIQEWCIYGIIYHYAPNFLSTPIVMVSGPHYAFSN</sequence>
<organism evidence="2 3">
    <name type="scientific">Austropuccinia psidii MF-1</name>
    <dbReference type="NCBI Taxonomy" id="1389203"/>
    <lineage>
        <taxon>Eukaryota</taxon>
        <taxon>Fungi</taxon>
        <taxon>Dikarya</taxon>
        <taxon>Basidiomycota</taxon>
        <taxon>Pucciniomycotina</taxon>
        <taxon>Pucciniomycetes</taxon>
        <taxon>Pucciniales</taxon>
        <taxon>Sphaerophragmiaceae</taxon>
        <taxon>Austropuccinia</taxon>
    </lineage>
</organism>
<feature type="region of interest" description="Disordered" evidence="1">
    <location>
        <begin position="1"/>
        <end position="25"/>
    </location>
</feature>
<name>A0A9Q3IWH9_9BASI</name>
<feature type="region of interest" description="Disordered" evidence="1">
    <location>
        <begin position="43"/>
        <end position="66"/>
    </location>
</feature>
<proteinExistence type="predicted"/>
<comment type="caution">
    <text evidence="2">The sequence shown here is derived from an EMBL/GenBank/DDBJ whole genome shotgun (WGS) entry which is preliminary data.</text>
</comment>
<protein>
    <submittedName>
        <fullName evidence="2">Uncharacterized protein</fullName>
    </submittedName>
</protein>
<evidence type="ECO:0000313" key="2">
    <source>
        <dbReference type="EMBL" id="MBW0551207.1"/>
    </source>
</evidence>
<dbReference type="Proteomes" id="UP000765509">
    <property type="component" value="Unassembled WGS sequence"/>
</dbReference>
<dbReference type="EMBL" id="AVOT02057019">
    <property type="protein sequence ID" value="MBW0551207.1"/>
    <property type="molecule type" value="Genomic_DNA"/>
</dbReference>
<gene>
    <name evidence="2" type="ORF">O181_090922</name>
</gene>
<evidence type="ECO:0000256" key="1">
    <source>
        <dbReference type="SAM" id="MobiDB-lite"/>
    </source>
</evidence>
<accession>A0A9Q3IWH9</accession>
<reference evidence="2" key="1">
    <citation type="submission" date="2021-03" db="EMBL/GenBank/DDBJ databases">
        <title>Draft genome sequence of rust myrtle Austropuccinia psidii MF-1, a brazilian biotype.</title>
        <authorList>
            <person name="Quecine M.C."/>
            <person name="Pachon D.M.R."/>
            <person name="Bonatelli M.L."/>
            <person name="Correr F.H."/>
            <person name="Franceschini L.M."/>
            <person name="Leite T.F."/>
            <person name="Margarido G.R.A."/>
            <person name="Almeida C.A."/>
            <person name="Ferrarezi J.A."/>
            <person name="Labate C.A."/>
        </authorList>
    </citation>
    <scope>NUCLEOTIDE SEQUENCE</scope>
    <source>
        <strain evidence="2">MF-1</strain>
    </source>
</reference>
<dbReference type="AlphaFoldDB" id="A0A9Q3IWH9"/>
<feature type="compositionally biased region" description="Basic and acidic residues" evidence="1">
    <location>
        <begin position="43"/>
        <end position="57"/>
    </location>
</feature>
<keyword evidence="3" id="KW-1185">Reference proteome</keyword>